<gene>
    <name evidence="1" type="ORF">NM688_g1422</name>
</gene>
<accession>A0ACC1TBT3</accession>
<evidence type="ECO:0000313" key="1">
    <source>
        <dbReference type="EMBL" id="KAJ3557544.1"/>
    </source>
</evidence>
<sequence length="206" mass="23309">MPGAEVTGPAGPSSLDQLTKHEGTDSSGWFTGGWEAPNDGRTEENAGWSETHEDEYFDIGVWGNPQLFKHEWVESWKDAAKVEESAVKSHGRLVRLMILTKDHTSPRGPAPVIVPLEDDYLRLQKLPQVMAHFGIEDRTLLIAWNRDDGIWKKMYAAYPLYVGQSSTVLIRVCGEKAPRWLWEEIRLCEEGGEHVLDDPRALEMLQ</sequence>
<dbReference type="Proteomes" id="UP001148662">
    <property type="component" value="Unassembled WGS sequence"/>
</dbReference>
<evidence type="ECO:0000313" key="2">
    <source>
        <dbReference type="Proteomes" id="UP001148662"/>
    </source>
</evidence>
<protein>
    <submittedName>
        <fullName evidence="1">Uncharacterized protein</fullName>
    </submittedName>
</protein>
<proteinExistence type="predicted"/>
<reference evidence="1" key="1">
    <citation type="submission" date="2022-07" db="EMBL/GenBank/DDBJ databases">
        <title>Genome Sequence of Phlebia brevispora.</title>
        <authorList>
            <person name="Buettner E."/>
        </authorList>
    </citation>
    <scope>NUCLEOTIDE SEQUENCE</scope>
    <source>
        <strain evidence="1">MPL23</strain>
    </source>
</reference>
<name>A0ACC1TBT3_9APHY</name>
<dbReference type="EMBL" id="JANHOG010000150">
    <property type="protein sequence ID" value="KAJ3557544.1"/>
    <property type="molecule type" value="Genomic_DNA"/>
</dbReference>
<keyword evidence="2" id="KW-1185">Reference proteome</keyword>
<organism evidence="1 2">
    <name type="scientific">Phlebia brevispora</name>
    <dbReference type="NCBI Taxonomy" id="194682"/>
    <lineage>
        <taxon>Eukaryota</taxon>
        <taxon>Fungi</taxon>
        <taxon>Dikarya</taxon>
        <taxon>Basidiomycota</taxon>
        <taxon>Agaricomycotina</taxon>
        <taxon>Agaricomycetes</taxon>
        <taxon>Polyporales</taxon>
        <taxon>Meruliaceae</taxon>
        <taxon>Phlebia</taxon>
    </lineage>
</organism>
<comment type="caution">
    <text evidence="1">The sequence shown here is derived from an EMBL/GenBank/DDBJ whole genome shotgun (WGS) entry which is preliminary data.</text>
</comment>